<evidence type="ECO:0000256" key="1">
    <source>
        <dbReference type="SAM" id="MobiDB-lite"/>
    </source>
</evidence>
<feature type="region of interest" description="Disordered" evidence="1">
    <location>
        <begin position="283"/>
        <end position="324"/>
    </location>
</feature>
<organism evidence="2 3">
    <name type="scientific">Aquatica leii</name>
    <dbReference type="NCBI Taxonomy" id="1421715"/>
    <lineage>
        <taxon>Eukaryota</taxon>
        <taxon>Metazoa</taxon>
        <taxon>Ecdysozoa</taxon>
        <taxon>Arthropoda</taxon>
        <taxon>Hexapoda</taxon>
        <taxon>Insecta</taxon>
        <taxon>Pterygota</taxon>
        <taxon>Neoptera</taxon>
        <taxon>Endopterygota</taxon>
        <taxon>Coleoptera</taxon>
        <taxon>Polyphaga</taxon>
        <taxon>Elateriformia</taxon>
        <taxon>Elateroidea</taxon>
        <taxon>Lampyridae</taxon>
        <taxon>Luciolinae</taxon>
        <taxon>Aquatica</taxon>
    </lineage>
</organism>
<dbReference type="AlphaFoldDB" id="A0AAN7PFJ5"/>
<feature type="compositionally biased region" description="Acidic residues" evidence="1">
    <location>
        <begin position="305"/>
        <end position="319"/>
    </location>
</feature>
<keyword evidence="3" id="KW-1185">Reference proteome</keyword>
<comment type="caution">
    <text evidence="2">The sequence shown here is derived from an EMBL/GenBank/DDBJ whole genome shotgun (WGS) entry which is preliminary data.</text>
</comment>
<proteinExistence type="predicted"/>
<sequence>MVSDTQETLSQPARTDVLDPVAVINRVPLSMAPHTTTKGYKKQRITPWTPQYWRRGREHLPPIFLTSNQQETSTTYPPATESMEARVKNLREKMELLFGSTPPRPSTHQGEGSPVKTKEVELPSPMELLPAELEFPIQEDRPALDPTVPFFISILLERIFPPVLPTVETEEPTAVPHLPDAAVKLIAASKLPPPNPTRIQKAHLRRNRRRILIHTGPGTFIRMKRDVAAEMGITPLNDSTTTEVSFPLPPEQPCNNFEMETSKDPGTWLKWYEKLCNEKSENEINDSDTDLSGKEGEVAGVETSVPEDDTSGSDKEETENTLPSSVNHDEYYYESCNLEGIKAIQWGRTHEDTARNCTGKKIASTGICGDTSSSFGSANRAGVVSDLSIGIGSALLIYSVVRYIRDSENPLEFFEANEFRRRYRFTKEATVHILFPLVDAGLSKPNNRRLPFSPMLQLISLRYYATCSFQTVCGDLRGASQPSVQRCSILLAEKCREYVKFPEDSIGQRSNIIKFYNYANFPTNPATWKVLKRFSGDELTKTRQEIAQERKLHLQAFGSANRAGVVSDLSIGIGYTQLAQ</sequence>
<name>A0AAN7PFJ5_9COLE</name>
<dbReference type="Proteomes" id="UP001353858">
    <property type="component" value="Unassembled WGS sequence"/>
</dbReference>
<protein>
    <submittedName>
        <fullName evidence="2">Uncharacterized protein</fullName>
    </submittedName>
</protein>
<dbReference type="EMBL" id="JARPUR010000001">
    <property type="protein sequence ID" value="KAK4887485.1"/>
    <property type="molecule type" value="Genomic_DNA"/>
</dbReference>
<accession>A0AAN7PFJ5</accession>
<gene>
    <name evidence="2" type="ORF">RN001_003756</name>
</gene>
<evidence type="ECO:0000313" key="2">
    <source>
        <dbReference type="EMBL" id="KAK4887485.1"/>
    </source>
</evidence>
<reference evidence="3" key="1">
    <citation type="submission" date="2023-01" db="EMBL/GenBank/DDBJ databases">
        <title>Key to firefly adult light organ development and bioluminescence: homeobox transcription factors regulate luciferase expression and transportation to peroxisome.</title>
        <authorList>
            <person name="Fu X."/>
        </authorList>
    </citation>
    <scope>NUCLEOTIDE SEQUENCE [LARGE SCALE GENOMIC DNA]</scope>
</reference>
<evidence type="ECO:0000313" key="3">
    <source>
        <dbReference type="Proteomes" id="UP001353858"/>
    </source>
</evidence>